<comment type="subcellular location">
    <subcellularLocation>
        <location evidence="6">Secreted</location>
    </subcellularLocation>
</comment>
<dbReference type="InterPro" id="IPR036438">
    <property type="entry name" value="Insulin-like_sf"/>
</dbReference>
<keyword evidence="3" id="KW-0165">Cleavage on pair of basic residues</keyword>
<evidence type="ECO:0000256" key="3">
    <source>
        <dbReference type="ARBA" id="ARBA00022685"/>
    </source>
</evidence>
<evidence type="ECO:0000256" key="6">
    <source>
        <dbReference type="RuleBase" id="RU000406"/>
    </source>
</evidence>
<keyword evidence="4 7" id="KW-0732">Signal</keyword>
<keyword evidence="9" id="KW-1185">Reference proteome</keyword>
<comment type="subunit">
    <text evidence="2">Heterodimer of a B chain and an A chain linked by two disulfide bonds.</text>
</comment>
<dbReference type="RefSeq" id="XP_023937515.1">
    <property type="nucleotide sequence ID" value="XM_024081747.2"/>
</dbReference>
<accession>A0A6J1MPK8</accession>
<organism evidence="9 10">
    <name type="scientific">Bicyclus anynana</name>
    <name type="common">Squinting bush brown butterfly</name>
    <dbReference type="NCBI Taxonomy" id="110368"/>
    <lineage>
        <taxon>Eukaryota</taxon>
        <taxon>Metazoa</taxon>
        <taxon>Ecdysozoa</taxon>
        <taxon>Arthropoda</taxon>
        <taxon>Hexapoda</taxon>
        <taxon>Insecta</taxon>
        <taxon>Pterygota</taxon>
        <taxon>Neoptera</taxon>
        <taxon>Endopterygota</taxon>
        <taxon>Lepidoptera</taxon>
        <taxon>Glossata</taxon>
        <taxon>Ditrysia</taxon>
        <taxon>Papilionoidea</taxon>
        <taxon>Nymphalidae</taxon>
        <taxon>Satyrinae</taxon>
        <taxon>Satyrini</taxon>
        <taxon>Mycalesina</taxon>
        <taxon>Bicyclus</taxon>
    </lineage>
</organism>
<dbReference type="PANTHER" id="PTHR13647:SF4">
    <property type="entry name" value="INSULIN-LIKE PEPTIDE 1-RELATED"/>
    <property type="match status" value="1"/>
</dbReference>
<dbReference type="InterPro" id="IPR016179">
    <property type="entry name" value="Insulin-like"/>
</dbReference>
<dbReference type="PANTHER" id="PTHR13647">
    <property type="entry name" value="INSULIN-LIKE PEPTIDE 2-RELATED"/>
    <property type="match status" value="1"/>
</dbReference>
<dbReference type="InterPro" id="IPR022353">
    <property type="entry name" value="Insulin_CS"/>
</dbReference>
<evidence type="ECO:0000256" key="4">
    <source>
        <dbReference type="ARBA" id="ARBA00022729"/>
    </source>
</evidence>
<dbReference type="GeneID" id="112045532"/>
<feature type="signal peptide" evidence="7">
    <location>
        <begin position="1"/>
        <end position="21"/>
    </location>
</feature>
<sequence length="96" mass="10740">MKTHSILLLLACLGFMSAVSSQNTYCGRRLAVALDYVCEGHLIKRSEPEAAAFELSWPWIEPARAYTMGFRSKRQVVAECCDKPCTVDELMTYCGV</sequence>
<dbReference type="Proteomes" id="UP001652582">
    <property type="component" value="Chromosome Z"/>
</dbReference>
<evidence type="ECO:0000256" key="2">
    <source>
        <dbReference type="ARBA" id="ARBA00011207"/>
    </source>
</evidence>
<dbReference type="PROSITE" id="PS00262">
    <property type="entry name" value="INSULIN"/>
    <property type="match status" value="1"/>
</dbReference>
<proteinExistence type="inferred from homology"/>
<evidence type="ECO:0000313" key="9">
    <source>
        <dbReference type="Proteomes" id="UP001652582"/>
    </source>
</evidence>
<evidence type="ECO:0000256" key="5">
    <source>
        <dbReference type="ARBA" id="ARBA00023157"/>
    </source>
</evidence>
<dbReference type="AlphaFoldDB" id="A0A6J1MPK8"/>
<feature type="domain" description="Insulin-like" evidence="8">
    <location>
        <begin position="23"/>
        <end position="94"/>
    </location>
</feature>
<name>A0A6J1MPK8_BICAN</name>
<evidence type="ECO:0000313" key="10">
    <source>
        <dbReference type="RefSeq" id="XP_023937515.1"/>
    </source>
</evidence>
<evidence type="ECO:0000259" key="8">
    <source>
        <dbReference type="SMART" id="SM00078"/>
    </source>
</evidence>
<dbReference type="GO" id="GO:0005179">
    <property type="term" value="F:hormone activity"/>
    <property type="evidence" value="ECO:0007669"/>
    <property type="project" value="InterPro"/>
</dbReference>
<gene>
    <name evidence="10" type="primary">LOC112045532</name>
</gene>
<dbReference type="OrthoDB" id="10019596at2759"/>
<evidence type="ECO:0000256" key="7">
    <source>
        <dbReference type="SAM" id="SignalP"/>
    </source>
</evidence>
<dbReference type="Pfam" id="PF00049">
    <property type="entry name" value="Insulin"/>
    <property type="match status" value="1"/>
</dbReference>
<keyword evidence="5" id="KW-1015">Disulfide bond</keyword>
<dbReference type="SMART" id="SM00078">
    <property type="entry name" value="IlGF"/>
    <property type="match status" value="1"/>
</dbReference>
<dbReference type="Gene3D" id="1.10.100.10">
    <property type="entry name" value="Insulin-like"/>
    <property type="match status" value="1"/>
</dbReference>
<dbReference type="KEGG" id="bany:112045532"/>
<protein>
    <submittedName>
        <fullName evidence="10">Bombyxin A-3 homolog</fullName>
    </submittedName>
</protein>
<dbReference type="InterPro" id="IPR022352">
    <property type="entry name" value="Ins/IGF/rlx"/>
</dbReference>
<dbReference type="SUPFAM" id="SSF56994">
    <property type="entry name" value="Insulin-like"/>
    <property type="match status" value="1"/>
</dbReference>
<dbReference type="CDD" id="cd04366">
    <property type="entry name" value="IlGF_insulin_bombyxin_like"/>
    <property type="match status" value="1"/>
</dbReference>
<feature type="chain" id="PRO_5026902327" evidence="7">
    <location>
        <begin position="22"/>
        <end position="96"/>
    </location>
</feature>
<dbReference type="PRINTS" id="PR00276">
    <property type="entry name" value="INSULINFAMLY"/>
</dbReference>
<keyword evidence="6" id="KW-0964">Secreted</keyword>
<dbReference type="GO" id="GO:0005576">
    <property type="term" value="C:extracellular region"/>
    <property type="evidence" value="ECO:0007669"/>
    <property type="project" value="UniProtKB-SubCell"/>
</dbReference>
<reference evidence="10" key="1">
    <citation type="submission" date="2025-08" db="UniProtKB">
        <authorList>
            <consortium name="RefSeq"/>
        </authorList>
    </citation>
    <scope>IDENTIFICATION</scope>
</reference>
<comment type="similarity">
    <text evidence="1 6">Belongs to the insulin family.</text>
</comment>
<evidence type="ECO:0000256" key="1">
    <source>
        <dbReference type="ARBA" id="ARBA00009034"/>
    </source>
</evidence>